<dbReference type="RefSeq" id="XP_004339406.1">
    <property type="nucleotide sequence ID" value="XM_004339358.1"/>
</dbReference>
<feature type="compositionally biased region" description="Low complexity" evidence="3">
    <location>
        <begin position="12"/>
        <end position="27"/>
    </location>
</feature>
<dbReference type="EMBL" id="KB007974">
    <property type="protein sequence ID" value="ELR17393.1"/>
    <property type="molecule type" value="Genomic_DNA"/>
</dbReference>
<proteinExistence type="inferred from homology"/>
<evidence type="ECO:0000313" key="5">
    <source>
        <dbReference type="Proteomes" id="UP000011083"/>
    </source>
</evidence>
<dbReference type="Proteomes" id="UP000011083">
    <property type="component" value="Unassembled WGS sequence"/>
</dbReference>
<evidence type="ECO:0000313" key="4">
    <source>
        <dbReference type="EMBL" id="ELR17393.1"/>
    </source>
</evidence>
<dbReference type="VEuPathDB" id="AmoebaDB:ACA1_061310"/>
<gene>
    <name evidence="4" type="ORF">ACA1_061310</name>
</gene>
<feature type="compositionally biased region" description="Basic and acidic residues" evidence="3">
    <location>
        <begin position="28"/>
        <end position="42"/>
    </location>
</feature>
<sequence length="106" mass="11645">MQRTKAYATIFASSSSSPKATPSATHAAKAEPKSKFMSNDDKSLEELQAELDKINQEIEAFNAQEGKTADDEYEYKNPKTGEIGGPRGPEPTRYGDYAYAGRVTDF</sequence>
<evidence type="ECO:0000256" key="2">
    <source>
        <dbReference type="ARBA" id="ARBA00022170"/>
    </source>
</evidence>
<feature type="compositionally biased region" description="Basic and acidic residues" evidence="3">
    <location>
        <begin position="67"/>
        <end position="79"/>
    </location>
</feature>
<protein>
    <recommendedName>
        <fullName evidence="2">Succinate dehydrogenase assembly factor 4, mitochondrial</fullName>
    </recommendedName>
</protein>
<feature type="region of interest" description="Disordered" evidence="3">
    <location>
        <begin position="62"/>
        <end position="96"/>
    </location>
</feature>
<accession>L8GXV4</accession>
<feature type="region of interest" description="Disordered" evidence="3">
    <location>
        <begin position="1"/>
        <end position="42"/>
    </location>
</feature>
<dbReference type="GeneID" id="14917967"/>
<dbReference type="GO" id="GO:0005739">
    <property type="term" value="C:mitochondrion"/>
    <property type="evidence" value="ECO:0007669"/>
    <property type="project" value="TreeGrafter"/>
</dbReference>
<dbReference type="GO" id="GO:0034553">
    <property type="term" value="P:mitochondrial respiratory chain complex II assembly"/>
    <property type="evidence" value="ECO:0007669"/>
    <property type="project" value="TreeGrafter"/>
</dbReference>
<comment type="similarity">
    <text evidence="1">Belongs to the SDHAF4 family.</text>
</comment>
<dbReference type="STRING" id="1257118.L8GXV4"/>
<evidence type="ECO:0000256" key="3">
    <source>
        <dbReference type="SAM" id="MobiDB-lite"/>
    </source>
</evidence>
<reference evidence="4 5" key="1">
    <citation type="journal article" date="2013" name="Genome Biol.">
        <title>Genome of Acanthamoeba castellanii highlights extensive lateral gene transfer and early evolution of tyrosine kinase signaling.</title>
        <authorList>
            <person name="Clarke M."/>
            <person name="Lohan A.J."/>
            <person name="Liu B."/>
            <person name="Lagkouvardos I."/>
            <person name="Roy S."/>
            <person name="Zafar N."/>
            <person name="Bertelli C."/>
            <person name="Schilde C."/>
            <person name="Kianianmomeni A."/>
            <person name="Burglin T.R."/>
            <person name="Frech C."/>
            <person name="Turcotte B."/>
            <person name="Kopec K.O."/>
            <person name="Synnott J.M."/>
            <person name="Choo C."/>
            <person name="Paponov I."/>
            <person name="Finkler A."/>
            <person name="Soon Heng Tan C."/>
            <person name="Hutchins A.P."/>
            <person name="Weinmeier T."/>
            <person name="Rattei T."/>
            <person name="Chu J.S."/>
            <person name="Gimenez G."/>
            <person name="Irimia M."/>
            <person name="Rigden D.J."/>
            <person name="Fitzpatrick D.A."/>
            <person name="Lorenzo-Morales J."/>
            <person name="Bateman A."/>
            <person name="Chiu C.H."/>
            <person name="Tang P."/>
            <person name="Hegemann P."/>
            <person name="Fromm H."/>
            <person name="Raoult D."/>
            <person name="Greub G."/>
            <person name="Miranda-Saavedra D."/>
            <person name="Chen N."/>
            <person name="Nash P."/>
            <person name="Ginger M.L."/>
            <person name="Horn M."/>
            <person name="Schaap P."/>
            <person name="Caler L."/>
            <person name="Loftus B."/>
        </authorList>
    </citation>
    <scope>NUCLEOTIDE SEQUENCE [LARGE SCALE GENOMIC DNA]</scope>
    <source>
        <strain evidence="4 5">Neff</strain>
    </source>
</reference>
<keyword evidence="5" id="KW-1185">Reference proteome</keyword>
<organism evidence="4 5">
    <name type="scientific">Acanthamoeba castellanii (strain ATCC 30010 / Neff)</name>
    <dbReference type="NCBI Taxonomy" id="1257118"/>
    <lineage>
        <taxon>Eukaryota</taxon>
        <taxon>Amoebozoa</taxon>
        <taxon>Discosea</taxon>
        <taxon>Longamoebia</taxon>
        <taxon>Centramoebida</taxon>
        <taxon>Acanthamoebidae</taxon>
        <taxon>Acanthamoeba</taxon>
    </lineage>
</organism>
<dbReference type="PANTHER" id="PTHR28524">
    <property type="entry name" value="SUCCINATE DEHYDROGENASE ASSEMBLY FACTOR 4, MITOCHONDRIAL"/>
    <property type="match status" value="1"/>
</dbReference>
<dbReference type="Pfam" id="PF07896">
    <property type="entry name" value="DUF1674"/>
    <property type="match status" value="1"/>
</dbReference>
<evidence type="ECO:0000256" key="1">
    <source>
        <dbReference type="ARBA" id="ARBA00005701"/>
    </source>
</evidence>
<name>L8GXV4_ACACF</name>
<dbReference type="InterPro" id="IPR012875">
    <property type="entry name" value="SDHF4"/>
</dbReference>
<dbReference type="AlphaFoldDB" id="L8GXV4"/>
<dbReference type="PANTHER" id="PTHR28524:SF3">
    <property type="entry name" value="SUCCINATE DEHYDROGENASE ASSEMBLY FACTOR 4, MITOCHONDRIAL"/>
    <property type="match status" value="1"/>
</dbReference>
<dbReference type="KEGG" id="acan:ACA1_061310"/>
<dbReference type="OrthoDB" id="201362at2759"/>